<dbReference type="Proteomes" id="UP000244193">
    <property type="component" value="Chromosome"/>
</dbReference>
<feature type="transmembrane region" description="Helical" evidence="1">
    <location>
        <begin position="12"/>
        <end position="29"/>
    </location>
</feature>
<dbReference type="AlphaFoldDB" id="A0A2S0RH67"/>
<keyword evidence="1" id="KW-1133">Transmembrane helix</keyword>
<feature type="transmembrane region" description="Helical" evidence="1">
    <location>
        <begin position="77"/>
        <end position="97"/>
    </location>
</feature>
<evidence type="ECO:0000313" key="3">
    <source>
        <dbReference type="Proteomes" id="UP000244193"/>
    </source>
</evidence>
<feature type="transmembrane region" description="Helical" evidence="1">
    <location>
        <begin position="109"/>
        <end position="129"/>
    </location>
</feature>
<gene>
    <name evidence="2" type="ORF">HYN48_13400</name>
</gene>
<sequence length="141" mass="16665">MNQHHFKFTTLAFALTTIWTLYGFFEYFTEDQGLFHGLGVLMYFIGSMAVSLFVSIVLIFMRLVFCRSERKHLITDHFLYITVGIFNCYFFIIWLICLFLKDLILDTEISLFALGNLSVSIFIFFDVYYNKRIQREVTIVG</sequence>
<evidence type="ECO:0000256" key="1">
    <source>
        <dbReference type="SAM" id="Phobius"/>
    </source>
</evidence>
<proteinExistence type="predicted"/>
<name>A0A2S0RH67_9FLAO</name>
<protein>
    <submittedName>
        <fullName evidence="2">Uncharacterized protein</fullName>
    </submittedName>
</protein>
<keyword evidence="1" id="KW-0472">Membrane</keyword>
<keyword evidence="1" id="KW-0812">Transmembrane</keyword>
<dbReference type="KEGG" id="fmg:HYN48_13400"/>
<accession>A0A2S0RH67</accession>
<evidence type="ECO:0000313" key="2">
    <source>
        <dbReference type="EMBL" id="AWA30996.1"/>
    </source>
</evidence>
<dbReference type="EMBL" id="CP028811">
    <property type="protein sequence ID" value="AWA30996.1"/>
    <property type="molecule type" value="Genomic_DNA"/>
</dbReference>
<reference evidence="2 3" key="1">
    <citation type="submission" date="2018-04" db="EMBL/GenBank/DDBJ databases">
        <title>Genome sequencing of Flavobacterium sp. HYN0048.</title>
        <authorList>
            <person name="Yi H."/>
            <person name="Baek C."/>
        </authorList>
    </citation>
    <scope>NUCLEOTIDE SEQUENCE [LARGE SCALE GENOMIC DNA]</scope>
    <source>
        <strain evidence="2 3">HYN0048</strain>
    </source>
</reference>
<keyword evidence="3" id="KW-1185">Reference proteome</keyword>
<organism evidence="2 3">
    <name type="scientific">Flavobacterium magnum</name>
    <dbReference type="NCBI Taxonomy" id="2162713"/>
    <lineage>
        <taxon>Bacteria</taxon>
        <taxon>Pseudomonadati</taxon>
        <taxon>Bacteroidota</taxon>
        <taxon>Flavobacteriia</taxon>
        <taxon>Flavobacteriales</taxon>
        <taxon>Flavobacteriaceae</taxon>
        <taxon>Flavobacterium</taxon>
    </lineage>
</organism>
<feature type="transmembrane region" description="Helical" evidence="1">
    <location>
        <begin position="41"/>
        <end position="65"/>
    </location>
</feature>